<dbReference type="Gene3D" id="3.20.20.70">
    <property type="entry name" value="Aldolase class I"/>
    <property type="match status" value="1"/>
</dbReference>
<reference evidence="4 5" key="1">
    <citation type="submission" date="2022-06" db="EMBL/GenBank/DDBJ databases">
        <title>Isolation of gut microbiota from human fecal samples.</title>
        <authorList>
            <person name="Pamer E.G."/>
            <person name="Barat B."/>
            <person name="Waligurski E."/>
            <person name="Medina S."/>
            <person name="Paddock L."/>
            <person name="Mostad J."/>
        </authorList>
    </citation>
    <scope>NUCLEOTIDE SEQUENCE [LARGE SCALE GENOMIC DNA]</scope>
    <source>
        <strain evidence="4 5">SL.3.17</strain>
    </source>
</reference>
<dbReference type="Proteomes" id="UP001524502">
    <property type="component" value="Unassembled WGS sequence"/>
</dbReference>
<proteinExistence type="predicted"/>
<evidence type="ECO:0000313" key="4">
    <source>
        <dbReference type="EMBL" id="MCQ4636065.1"/>
    </source>
</evidence>
<keyword evidence="2" id="KW-0784">Thiamine biosynthesis</keyword>
<accession>A0ABT1RLJ4</accession>
<dbReference type="RefSeq" id="WP_256131254.1">
    <property type="nucleotide sequence ID" value="NZ_JANFXK010000004.1"/>
</dbReference>
<dbReference type="SUPFAM" id="SSF51391">
    <property type="entry name" value="Thiamin phosphate synthase"/>
    <property type="match status" value="1"/>
</dbReference>
<evidence type="ECO:0000256" key="2">
    <source>
        <dbReference type="ARBA" id="ARBA00022977"/>
    </source>
</evidence>
<dbReference type="InterPro" id="IPR022998">
    <property type="entry name" value="ThiamineP_synth_TenI"/>
</dbReference>
<dbReference type="PANTHER" id="PTHR20857:SF15">
    <property type="entry name" value="THIAMINE-PHOSPHATE SYNTHASE"/>
    <property type="match status" value="1"/>
</dbReference>
<comment type="caution">
    <text evidence="4">The sequence shown here is derived from an EMBL/GenBank/DDBJ whole genome shotgun (WGS) entry which is preliminary data.</text>
</comment>
<dbReference type="InterPro" id="IPR013785">
    <property type="entry name" value="Aldolase_TIM"/>
</dbReference>
<name>A0ABT1RLJ4_9FIRM</name>
<evidence type="ECO:0000259" key="3">
    <source>
        <dbReference type="Pfam" id="PF02581"/>
    </source>
</evidence>
<dbReference type="InterPro" id="IPR036206">
    <property type="entry name" value="ThiamineP_synth_sf"/>
</dbReference>
<evidence type="ECO:0000256" key="1">
    <source>
        <dbReference type="ARBA" id="ARBA00004948"/>
    </source>
</evidence>
<keyword evidence="5" id="KW-1185">Reference proteome</keyword>
<organism evidence="4 5">
    <name type="scientific">Anaerovorax odorimutans</name>
    <dbReference type="NCBI Taxonomy" id="109327"/>
    <lineage>
        <taxon>Bacteria</taxon>
        <taxon>Bacillati</taxon>
        <taxon>Bacillota</taxon>
        <taxon>Clostridia</taxon>
        <taxon>Peptostreptococcales</taxon>
        <taxon>Anaerovoracaceae</taxon>
        <taxon>Anaerovorax</taxon>
    </lineage>
</organism>
<dbReference type="Pfam" id="PF02581">
    <property type="entry name" value="TMP-TENI"/>
    <property type="match status" value="1"/>
</dbReference>
<dbReference type="PANTHER" id="PTHR20857">
    <property type="entry name" value="THIAMINE-PHOSPHATE PYROPHOSPHORYLASE"/>
    <property type="match status" value="1"/>
</dbReference>
<sequence length="185" mass="19949">MSSFKRIAISNRHLCLRPLPRQVLRLSGQVDALILREKDLSEDEYEILARRVQEACQAAGIQLICHTFAEAARKIGCGSLHLPLPLLLEKQGELGDFSLIGASVHSLEEARLAQQAGANYVTASNIYETGCKAGLPGKGTAFLKEICAETSMEVFALGGITDENEGEIRAAGAQGACRMSGYMQL</sequence>
<protein>
    <submittedName>
        <fullName evidence="4">Thiamine phosphate synthase</fullName>
    </submittedName>
</protein>
<comment type="pathway">
    <text evidence="1">Cofactor biosynthesis; thiamine diphosphate biosynthesis.</text>
</comment>
<dbReference type="EMBL" id="JANFXK010000004">
    <property type="protein sequence ID" value="MCQ4636065.1"/>
    <property type="molecule type" value="Genomic_DNA"/>
</dbReference>
<dbReference type="CDD" id="cd00564">
    <property type="entry name" value="TMP_TenI"/>
    <property type="match status" value="1"/>
</dbReference>
<evidence type="ECO:0000313" key="5">
    <source>
        <dbReference type="Proteomes" id="UP001524502"/>
    </source>
</evidence>
<feature type="domain" description="Thiamine phosphate synthase/TenI" evidence="3">
    <location>
        <begin position="8"/>
        <end position="180"/>
    </location>
</feature>
<gene>
    <name evidence="4" type="ORF">NE619_04945</name>
</gene>